<accession>A0A3Q7H9B2</accession>
<proteinExistence type="predicted"/>
<dbReference type="Gramene" id="Solyc07g042293.1.1">
    <property type="protein sequence ID" value="Solyc07g042293.1.1"/>
    <property type="gene ID" value="Solyc07g042293.1"/>
</dbReference>
<reference evidence="1" key="1">
    <citation type="journal article" date="2012" name="Nature">
        <title>The tomato genome sequence provides insights into fleshy fruit evolution.</title>
        <authorList>
            <consortium name="Tomato Genome Consortium"/>
        </authorList>
    </citation>
    <scope>NUCLEOTIDE SEQUENCE [LARGE SCALE GENOMIC DNA]</scope>
    <source>
        <strain evidence="1">cv. Heinz 1706</strain>
    </source>
</reference>
<organism evidence="1">
    <name type="scientific">Solanum lycopersicum</name>
    <name type="common">Tomato</name>
    <name type="synonym">Lycopersicon esculentum</name>
    <dbReference type="NCBI Taxonomy" id="4081"/>
    <lineage>
        <taxon>Eukaryota</taxon>
        <taxon>Viridiplantae</taxon>
        <taxon>Streptophyta</taxon>
        <taxon>Embryophyta</taxon>
        <taxon>Tracheophyta</taxon>
        <taxon>Spermatophyta</taxon>
        <taxon>Magnoliopsida</taxon>
        <taxon>eudicotyledons</taxon>
        <taxon>Gunneridae</taxon>
        <taxon>Pentapetalae</taxon>
        <taxon>asterids</taxon>
        <taxon>lamiids</taxon>
        <taxon>Solanales</taxon>
        <taxon>Solanaceae</taxon>
        <taxon>Solanoideae</taxon>
        <taxon>Solaneae</taxon>
        <taxon>Solanum</taxon>
        <taxon>Solanum subgen. Lycopersicon</taxon>
    </lineage>
</organism>
<dbReference type="Proteomes" id="UP000004994">
    <property type="component" value="Chromosome 7"/>
</dbReference>
<dbReference type="InParanoid" id="A0A3Q7H9B2"/>
<sequence length="124" mass="14168">MVIAFGTDGVLMFSHRSPMAKEADSKFEKRNYLVNSSRFRPIGDGGVAFLNHPVKPRIVDGQSSDSRQRGLGYLNLLEKRIGGRAYKLSRQLKILKRIVSILFLCWLRLSNNLMMKQLNQQNNT</sequence>
<protein>
    <submittedName>
        <fullName evidence="1">Uncharacterized protein</fullName>
    </submittedName>
</protein>
<dbReference type="AlphaFoldDB" id="A0A3Q7H9B2"/>
<dbReference type="EnsemblPlants" id="Solyc07g042293.1.1">
    <property type="protein sequence ID" value="Solyc07g042293.1.1"/>
    <property type="gene ID" value="Solyc07g042293.1"/>
</dbReference>
<keyword evidence="2" id="KW-1185">Reference proteome</keyword>
<evidence type="ECO:0000313" key="1">
    <source>
        <dbReference type="EnsemblPlants" id="Solyc07g042293.1.1"/>
    </source>
</evidence>
<reference evidence="1" key="2">
    <citation type="submission" date="2019-01" db="UniProtKB">
        <authorList>
            <consortium name="EnsemblPlants"/>
        </authorList>
    </citation>
    <scope>IDENTIFICATION</scope>
    <source>
        <strain evidence="1">cv. Heinz 1706</strain>
    </source>
</reference>
<name>A0A3Q7H9B2_SOLLC</name>
<evidence type="ECO:0000313" key="2">
    <source>
        <dbReference type="Proteomes" id="UP000004994"/>
    </source>
</evidence>